<organism evidence="5 6">
    <name type="scientific">Gangjinia marincola</name>
    <dbReference type="NCBI Taxonomy" id="578463"/>
    <lineage>
        <taxon>Bacteria</taxon>
        <taxon>Pseudomonadati</taxon>
        <taxon>Bacteroidota</taxon>
        <taxon>Flavobacteriia</taxon>
        <taxon>Flavobacteriales</taxon>
        <taxon>Flavobacteriaceae</taxon>
        <taxon>Gangjinia</taxon>
    </lineage>
</organism>
<evidence type="ECO:0000256" key="4">
    <source>
        <dbReference type="ARBA" id="ARBA00023163"/>
    </source>
</evidence>
<dbReference type="EMBL" id="BAAAFG010000015">
    <property type="protein sequence ID" value="GAA0872896.1"/>
    <property type="molecule type" value="Genomic_DNA"/>
</dbReference>
<dbReference type="Gene3D" id="1.10.10.10">
    <property type="entry name" value="Winged helix-like DNA-binding domain superfamily/Winged helix DNA-binding domain"/>
    <property type="match status" value="1"/>
</dbReference>
<dbReference type="Gene3D" id="1.10.1740.10">
    <property type="match status" value="1"/>
</dbReference>
<evidence type="ECO:0000256" key="2">
    <source>
        <dbReference type="ARBA" id="ARBA00023015"/>
    </source>
</evidence>
<keyword evidence="6" id="KW-1185">Reference proteome</keyword>
<name>A0ABN1MI55_9FLAO</name>
<reference evidence="5 6" key="1">
    <citation type="journal article" date="2019" name="Int. J. Syst. Evol. Microbiol.">
        <title>The Global Catalogue of Microorganisms (GCM) 10K type strain sequencing project: providing services to taxonomists for standard genome sequencing and annotation.</title>
        <authorList>
            <consortium name="The Broad Institute Genomics Platform"/>
            <consortium name="The Broad Institute Genome Sequencing Center for Infectious Disease"/>
            <person name="Wu L."/>
            <person name="Ma J."/>
        </authorList>
    </citation>
    <scope>NUCLEOTIDE SEQUENCE [LARGE SCALE GENOMIC DNA]</scope>
    <source>
        <strain evidence="5 6">JCM 16082</strain>
    </source>
</reference>
<keyword evidence="4" id="KW-0804">Transcription</keyword>
<keyword evidence="2" id="KW-0805">Transcription regulation</keyword>
<proteinExistence type="inferred from homology"/>
<comment type="similarity">
    <text evidence="1">Belongs to the sigma-70 factor family. ECF subfamily.</text>
</comment>
<dbReference type="SUPFAM" id="SSF88946">
    <property type="entry name" value="Sigma2 domain of RNA polymerase sigma factors"/>
    <property type="match status" value="1"/>
</dbReference>
<dbReference type="PANTHER" id="PTHR43133">
    <property type="entry name" value="RNA POLYMERASE ECF-TYPE SIGMA FACTO"/>
    <property type="match status" value="1"/>
</dbReference>
<evidence type="ECO:0000256" key="3">
    <source>
        <dbReference type="ARBA" id="ARBA00023082"/>
    </source>
</evidence>
<evidence type="ECO:0008006" key="7">
    <source>
        <dbReference type="Google" id="ProtNLM"/>
    </source>
</evidence>
<sequence length="181" mass="21093">MTKQTTLEALKKGDEEALQEIYISNREPFINYALKFNLDRDEILDVYQDAIIALQENIVSGKLSSLSSSIKTYLFGIGKYKIYEKIRKQSKLTLVEENTLKEEEYDLDLHEDAPSEQQILLKEGFSMLGDRCKRILELFYYRGYTIDEIRVSENYENNNTVKSQKSRCLKSLRQAVLNPTN</sequence>
<evidence type="ECO:0000256" key="1">
    <source>
        <dbReference type="ARBA" id="ARBA00010641"/>
    </source>
</evidence>
<dbReference type="SUPFAM" id="SSF88659">
    <property type="entry name" value="Sigma3 and sigma4 domains of RNA polymerase sigma factors"/>
    <property type="match status" value="1"/>
</dbReference>
<accession>A0ABN1MI55</accession>
<evidence type="ECO:0000313" key="5">
    <source>
        <dbReference type="EMBL" id="GAA0872896.1"/>
    </source>
</evidence>
<protein>
    <recommendedName>
        <fullName evidence="7">Sigma-70 family RNA polymerase sigma factor</fullName>
    </recommendedName>
</protein>
<evidence type="ECO:0000313" key="6">
    <source>
        <dbReference type="Proteomes" id="UP001500507"/>
    </source>
</evidence>
<dbReference type="NCBIfam" id="TIGR02937">
    <property type="entry name" value="sigma70-ECF"/>
    <property type="match status" value="1"/>
</dbReference>
<dbReference type="InterPro" id="IPR039425">
    <property type="entry name" value="RNA_pol_sigma-70-like"/>
</dbReference>
<dbReference type="PANTHER" id="PTHR43133:SF46">
    <property type="entry name" value="RNA POLYMERASE SIGMA-70 FACTOR ECF SUBFAMILY"/>
    <property type="match status" value="1"/>
</dbReference>
<dbReference type="InterPro" id="IPR013325">
    <property type="entry name" value="RNA_pol_sigma_r2"/>
</dbReference>
<dbReference type="InterPro" id="IPR014284">
    <property type="entry name" value="RNA_pol_sigma-70_dom"/>
</dbReference>
<gene>
    <name evidence="5" type="ORF">GCM10009117_20430</name>
</gene>
<dbReference type="InterPro" id="IPR013324">
    <property type="entry name" value="RNA_pol_sigma_r3/r4-like"/>
</dbReference>
<dbReference type="RefSeq" id="WP_343767057.1">
    <property type="nucleotide sequence ID" value="NZ_BAAAFG010000015.1"/>
</dbReference>
<dbReference type="Proteomes" id="UP001500507">
    <property type="component" value="Unassembled WGS sequence"/>
</dbReference>
<keyword evidence="3" id="KW-0731">Sigma factor</keyword>
<dbReference type="InterPro" id="IPR036388">
    <property type="entry name" value="WH-like_DNA-bd_sf"/>
</dbReference>
<comment type="caution">
    <text evidence="5">The sequence shown here is derived from an EMBL/GenBank/DDBJ whole genome shotgun (WGS) entry which is preliminary data.</text>
</comment>